<evidence type="ECO:0000313" key="2">
    <source>
        <dbReference type="Proteomes" id="UP000887565"/>
    </source>
</evidence>
<keyword evidence="1" id="KW-0472">Membrane</keyword>
<dbReference type="AlphaFoldDB" id="A0A915J809"/>
<keyword evidence="1" id="KW-1133">Transmembrane helix</keyword>
<accession>A0A915J809</accession>
<keyword evidence="1" id="KW-0812">Transmembrane</keyword>
<name>A0A915J809_ROMCU</name>
<organism evidence="2 3">
    <name type="scientific">Romanomermis culicivorax</name>
    <name type="common">Nematode worm</name>
    <dbReference type="NCBI Taxonomy" id="13658"/>
    <lineage>
        <taxon>Eukaryota</taxon>
        <taxon>Metazoa</taxon>
        <taxon>Ecdysozoa</taxon>
        <taxon>Nematoda</taxon>
        <taxon>Enoplea</taxon>
        <taxon>Dorylaimia</taxon>
        <taxon>Mermithida</taxon>
        <taxon>Mermithoidea</taxon>
        <taxon>Mermithidae</taxon>
        <taxon>Romanomermis</taxon>
    </lineage>
</organism>
<evidence type="ECO:0000313" key="3">
    <source>
        <dbReference type="WBParaSite" id="nRc.2.0.1.t21883-RA"/>
    </source>
</evidence>
<reference evidence="3" key="1">
    <citation type="submission" date="2022-11" db="UniProtKB">
        <authorList>
            <consortium name="WormBaseParasite"/>
        </authorList>
    </citation>
    <scope>IDENTIFICATION</scope>
</reference>
<dbReference type="WBParaSite" id="nRc.2.0.1.t21883-RA">
    <property type="protein sequence ID" value="nRc.2.0.1.t21883-RA"/>
    <property type="gene ID" value="nRc.2.0.1.g21883"/>
</dbReference>
<feature type="transmembrane region" description="Helical" evidence="1">
    <location>
        <begin position="12"/>
        <end position="33"/>
    </location>
</feature>
<dbReference type="Proteomes" id="UP000887565">
    <property type="component" value="Unplaced"/>
</dbReference>
<keyword evidence="2" id="KW-1185">Reference proteome</keyword>
<feature type="transmembrane region" description="Helical" evidence="1">
    <location>
        <begin position="39"/>
        <end position="60"/>
    </location>
</feature>
<proteinExistence type="predicted"/>
<sequence length="71" mass="7331">MAAMVASIRCGSTLLLIVAAVAIFLVIAVVVITMGVTRIVMAIEANGARVAIVTVVRGITAAGRRSVRLRP</sequence>
<protein>
    <submittedName>
        <fullName evidence="3">Uncharacterized protein</fullName>
    </submittedName>
</protein>
<evidence type="ECO:0000256" key="1">
    <source>
        <dbReference type="SAM" id="Phobius"/>
    </source>
</evidence>